<dbReference type="EMBL" id="KC008572">
    <property type="protein sequence ID" value="AGF85581.1"/>
    <property type="molecule type" value="Genomic_DNA"/>
</dbReference>
<evidence type="ECO:0000313" key="2">
    <source>
        <dbReference type="EMBL" id="AGF85581.1"/>
    </source>
</evidence>
<accession>M1PNJ1</accession>
<feature type="compositionally biased region" description="Low complexity" evidence="1">
    <location>
        <begin position="175"/>
        <end position="197"/>
    </location>
</feature>
<keyword evidence="3" id="KW-1185">Reference proteome</keyword>
<dbReference type="Proteomes" id="UP000241071">
    <property type="component" value="Segment"/>
</dbReference>
<protein>
    <submittedName>
        <fullName evidence="2">Uncharacterized protein</fullName>
    </submittedName>
</protein>
<gene>
    <name evidence="2" type="ORF">glt_00776</name>
</gene>
<feature type="region of interest" description="Disordered" evidence="1">
    <location>
        <begin position="175"/>
        <end position="272"/>
    </location>
</feature>
<sequence length="352" mass="39535">MKKYIFKFVDHERRAVTKISVNVFTNKRNEDHPNPDDLDAHIEHAIKHVKRNHILKRELIRIVGERYFNNASSTNGRFGEYILKKHHHEKESDLVNISNEASQPRFRKVKQFEMHKVKFTRGKKPAEINQVFDYTKNHYVHDFAITGESDQAVQLAELASFTVPINNDARTTNANASATRNQAATNQAVTNQTTSTSGTFNATGGDDDPFMSARQSYASNRGRMNTNNRDYSSGNNNTNNWGNNNNNSTNTGSRSTANANRNANTMSGNTSGNTSMYNGNNRTTLNANSANASWNNVAASNRGSMANTSALNNNNNNNNNQMGGANDSIYQDKYEKYKRKYLELKNKGLSNF</sequence>
<proteinExistence type="predicted"/>
<name>M1PNJ1_9VIRU</name>
<reference evidence="2 3" key="1">
    <citation type="submission" date="2012-10" db="EMBL/GenBank/DDBJ databases">
        <title>Complete genome sequence of Moumouvirus goulette.</title>
        <authorList>
            <person name="Fournous G."/>
            <person name="Bougalmi M."/>
            <person name="Colson P."/>
        </authorList>
    </citation>
    <scope>NUCLEOTIDE SEQUENCE [LARGE SCALE GENOMIC DNA]</scope>
</reference>
<feature type="compositionally biased region" description="Polar residues" evidence="1">
    <location>
        <begin position="213"/>
        <end position="224"/>
    </location>
</feature>
<organism evidence="2 3">
    <name type="scientific">Moumouvirus goulette</name>
    <dbReference type="NCBI Taxonomy" id="1247379"/>
    <lineage>
        <taxon>Viruses</taxon>
        <taxon>Varidnaviria</taxon>
        <taxon>Bamfordvirae</taxon>
        <taxon>Nucleocytoviricota</taxon>
        <taxon>Megaviricetes</taxon>
        <taxon>Imitervirales</taxon>
        <taxon>Mimiviridae</taxon>
        <taxon>Megamimivirinae</taxon>
        <taxon>Moumouvirus</taxon>
        <taxon>Moumouvirus goulettemassiliense</taxon>
    </lineage>
</organism>
<evidence type="ECO:0000313" key="3">
    <source>
        <dbReference type="Proteomes" id="UP000241071"/>
    </source>
</evidence>
<evidence type="ECO:0000256" key="1">
    <source>
        <dbReference type="SAM" id="MobiDB-lite"/>
    </source>
</evidence>
<feature type="compositionally biased region" description="Low complexity" evidence="1">
    <location>
        <begin position="225"/>
        <end position="265"/>
    </location>
</feature>